<comment type="caution">
    <text evidence="1">The sequence shown here is derived from an EMBL/GenBank/DDBJ whole genome shotgun (WGS) entry which is preliminary data.</text>
</comment>
<feature type="non-terminal residue" evidence="1">
    <location>
        <position position="58"/>
    </location>
</feature>
<dbReference type="EMBL" id="AMZH03017012">
    <property type="protein sequence ID" value="RRT43623.1"/>
    <property type="molecule type" value="Genomic_DNA"/>
</dbReference>
<sequence length="58" mass="6084">MARPLQRWLATARPYVGVVGCDHGPCRGDCMRPGPPAMVVPAASPQRGSARRGTACGH</sequence>
<gene>
    <name evidence="1" type="ORF">B296_00018446</name>
</gene>
<evidence type="ECO:0000313" key="1">
    <source>
        <dbReference type="EMBL" id="RRT43623.1"/>
    </source>
</evidence>
<evidence type="ECO:0000313" key="2">
    <source>
        <dbReference type="Proteomes" id="UP000287651"/>
    </source>
</evidence>
<organism evidence="1 2">
    <name type="scientific">Ensete ventricosum</name>
    <name type="common">Abyssinian banana</name>
    <name type="synonym">Musa ensete</name>
    <dbReference type="NCBI Taxonomy" id="4639"/>
    <lineage>
        <taxon>Eukaryota</taxon>
        <taxon>Viridiplantae</taxon>
        <taxon>Streptophyta</taxon>
        <taxon>Embryophyta</taxon>
        <taxon>Tracheophyta</taxon>
        <taxon>Spermatophyta</taxon>
        <taxon>Magnoliopsida</taxon>
        <taxon>Liliopsida</taxon>
        <taxon>Zingiberales</taxon>
        <taxon>Musaceae</taxon>
        <taxon>Ensete</taxon>
    </lineage>
</organism>
<proteinExistence type="predicted"/>
<dbReference type="AlphaFoldDB" id="A0A426XVQ6"/>
<protein>
    <submittedName>
        <fullName evidence="1">Uncharacterized protein</fullName>
    </submittedName>
</protein>
<name>A0A426XVQ6_ENSVE</name>
<dbReference type="Proteomes" id="UP000287651">
    <property type="component" value="Unassembled WGS sequence"/>
</dbReference>
<reference evidence="1 2" key="1">
    <citation type="journal article" date="2014" name="Agronomy (Basel)">
        <title>A Draft Genome Sequence for Ensete ventricosum, the Drought-Tolerant Tree Against Hunger.</title>
        <authorList>
            <person name="Harrison J."/>
            <person name="Moore K.A."/>
            <person name="Paszkiewicz K."/>
            <person name="Jones T."/>
            <person name="Grant M."/>
            <person name="Ambacheew D."/>
            <person name="Muzemil S."/>
            <person name="Studholme D.J."/>
        </authorList>
    </citation>
    <scope>NUCLEOTIDE SEQUENCE [LARGE SCALE GENOMIC DNA]</scope>
</reference>
<accession>A0A426XVQ6</accession>